<feature type="transmembrane region" description="Helical" evidence="1">
    <location>
        <begin position="188"/>
        <end position="208"/>
    </location>
</feature>
<accession>A0A517ZBV9</accession>
<keyword evidence="1" id="KW-0812">Transmembrane</keyword>
<gene>
    <name evidence="2" type="ORF">Mal4_43400</name>
</gene>
<keyword evidence="1" id="KW-0472">Membrane</keyword>
<evidence type="ECO:0008006" key="4">
    <source>
        <dbReference type="Google" id="ProtNLM"/>
    </source>
</evidence>
<dbReference type="Pfam" id="PF09997">
    <property type="entry name" value="DUF2238"/>
    <property type="match status" value="1"/>
</dbReference>
<evidence type="ECO:0000313" key="2">
    <source>
        <dbReference type="EMBL" id="QDU39986.1"/>
    </source>
</evidence>
<feature type="transmembrane region" description="Helical" evidence="1">
    <location>
        <begin position="12"/>
        <end position="34"/>
    </location>
</feature>
<dbReference type="KEGG" id="mri:Mal4_43400"/>
<name>A0A517ZBV9_9PLAN</name>
<feature type="transmembrane region" description="Helical" evidence="1">
    <location>
        <begin position="149"/>
        <end position="168"/>
    </location>
</feature>
<dbReference type="EMBL" id="CP036275">
    <property type="protein sequence ID" value="QDU39986.1"/>
    <property type="molecule type" value="Genomic_DNA"/>
</dbReference>
<keyword evidence="1" id="KW-1133">Transmembrane helix</keyword>
<feature type="transmembrane region" description="Helical" evidence="1">
    <location>
        <begin position="117"/>
        <end position="137"/>
    </location>
</feature>
<organism evidence="2 3">
    <name type="scientific">Maioricimonas rarisocia</name>
    <dbReference type="NCBI Taxonomy" id="2528026"/>
    <lineage>
        <taxon>Bacteria</taxon>
        <taxon>Pseudomonadati</taxon>
        <taxon>Planctomycetota</taxon>
        <taxon>Planctomycetia</taxon>
        <taxon>Planctomycetales</taxon>
        <taxon>Planctomycetaceae</taxon>
        <taxon>Maioricimonas</taxon>
    </lineage>
</organism>
<dbReference type="OrthoDB" id="274748at2"/>
<protein>
    <recommendedName>
        <fullName evidence="4">DUF2238 domain-containing protein</fullName>
    </recommendedName>
</protein>
<evidence type="ECO:0000256" key="1">
    <source>
        <dbReference type="SAM" id="Phobius"/>
    </source>
</evidence>
<dbReference type="AlphaFoldDB" id="A0A517ZBV9"/>
<sequence length="219" mass="23677">MTPVDASSGSPSVPTGVIVLTMAYLIAAIIGAIATGNGEFVFYIVVMVVLIGAILVAHRRIRLSNGVLWGLSLWGLLHMAGGLVPVPQSWPIHGDIRVLYSWWLIPERLKYDQVVHAYGFAVTTLVCWQGLKAIVCANSRLEDLRPTPGMLTLCAAGSMGFGALNEVIEFTATRIVPETNVGDYVNTGWDLVFNLLGAVGAAVGVWIYDRHFRGAERRA</sequence>
<dbReference type="InterPro" id="IPR014509">
    <property type="entry name" value="YjdF-like"/>
</dbReference>
<evidence type="ECO:0000313" key="3">
    <source>
        <dbReference type="Proteomes" id="UP000320496"/>
    </source>
</evidence>
<keyword evidence="3" id="KW-1185">Reference proteome</keyword>
<reference evidence="2 3" key="1">
    <citation type="submission" date="2019-02" db="EMBL/GenBank/DDBJ databases">
        <title>Deep-cultivation of Planctomycetes and their phenomic and genomic characterization uncovers novel biology.</title>
        <authorList>
            <person name="Wiegand S."/>
            <person name="Jogler M."/>
            <person name="Boedeker C."/>
            <person name="Pinto D."/>
            <person name="Vollmers J."/>
            <person name="Rivas-Marin E."/>
            <person name="Kohn T."/>
            <person name="Peeters S.H."/>
            <person name="Heuer A."/>
            <person name="Rast P."/>
            <person name="Oberbeckmann S."/>
            <person name="Bunk B."/>
            <person name="Jeske O."/>
            <person name="Meyerdierks A."/>
            <person name="Storesund J.E."/>
            <person name="Kallscheuer N."/>
            <person name="Luecker S."/>
            <person name="Lage O.M."/>
            <person name="Pohl T."/>
            <person name="Merkel B.J."/>
            <person name="Hornburger P."/>
            <person name="Mueller R.-W."/>
            <person name="Bruemmer F."/>
            <person name="Labrenz M."/>
            <person name="Spormann A.M."/>
            <person name="Op den Camp H."/>
            <person name="Overmann J."/>
            <person name="Amann R."/>
            <person name="Jetten M.S.M."/>
            <person name="Mascher T."/>
            <person name="Medema M.H."/>
            <person name="Devos D.P."/>
            <person name="Kaster A.-K."/>
            <person name="Ovreas L."/>
            <person name="Rohde M."/>
            <person name="Galperin M.Y."/>
            <person name="Jogler C."/>
        </authorList>
    </citation>
    <scope>NUCLEOTIDE SEQUENCE [LARGE SCALE GENOMIC DNA]</scope>
    <source>
        <strain evidence="2 3">Mal4</strain>
    </source>
</reference>
<dbReference type="Proteomes" id="UP000320496">
    <property type="component" value="Chromosome"/>
</dbReference>
<dbReference type="RefSeq" id="WP_145371113.1">
    <property type="nucleotide sequence ID" value="NZ_CP036275.1"/>
</dbReference>
<proteinExistence type="predicted"/>
<feature type="transmembrane region" description="Helical" evidence="1">
    <location>
        <begin position="66"/>
        <end position="84"/>
    </location>
</feature>
<feature type="transmembrane region" description="Helical" evidence="1">
    <location>
        <begin position="40"/>
        <end position="57"/>
    </location>
</feature>